<dbReference type="EMBL" id="JABWDJ010000031">
    <property type="protein sequence ID" value="NVB73796.1"/>
    <property type="molecule type" value="Genomic_DNA"/>
</dbReference>
<dbReference type="AlphaFoldDB" id="A0A7Y6U980"/>
<dbReference type="Proteomes" id="UP000524321">
    <property type="component" value="Unassembled WGS sequence"/>
</dbReference>
<protein>
    <recommendedName>
        <fullName evidence="3">Lipoprotein</fullName>
    </recommendedName>
</protein>
<evidence type="ECO:0000313" key="1">
    <source>
        <dbReference type="EMBL" id="NVB73796.1"/>
    </source>
</evidence>
<gene>
    <name evidence="1" type="ORF">HUV05_09740</name>
</gene>
<dbReference type="PROSITE" id="PS51257">
    <property type="entry name" value="PROKAR_LIPOPROTEIN"/>
    <property type="match status" value="1"/>
</dbReference>
<proteinExistence type="predicted"/>
<evidence type="ECO:0000313" key="2">
    <source>
        <dbReference type="Proteomes" id="UP000524321"/>
    </source>
</evidence>
<dbReference type="RefSeq" id="WP_156343250.1">
    <property type="nucleotide sequence ID" value="NZ_CACRTA010000013.1"/>
</dbReference>
<comment type="caution">
    <text evidence="1">The sequence shown here is derived from an EMBL/GenBank/DDBJ whole genome shotgun (WGS) entry which is preliminary data.</text>
</comment>
<reference evidence="1 2" key="2">
    <citation type="submission" date="2020-07" db="EMBL/GenBank/DDBJ databases">
        <title>Bacterial metabolism rescues the inhibition of intestinal drug absorption by food and drug additives.</title>
        <authorList>
            <person name="Zou L."/>
            <person name="Spanogiannopoulos P."/>
            <person name="Chien H.-C."/>
            <person name="Pieper L.M."/>
            <person name="Cai W."/>
            <person name="Khuri N."/>
            <person name="Pottel J."/>
            <person name="Vora B."/>
            <person name="Ni Z."/>
            <person name="Tsakalozou E."/>
            <person name="Zhang W."/>
            <person name="Shoichet B.K."/>
            <person name="Giacomini K.M."/>
            <person name="Turnbaugh P.J."/>
        </authorList>
    </citation>
    <scope>NUCLEOTIDE SEQUENCE [LARGE SCALE GENOMIC DNA]</scope>
    <source>
        <strain evidence="1 2">B33</strain>
    </source>
</reference>
<accession>A0A7Y6U980</accession>
<sequence>MRKLSFWNRRCVNVTSASMLTAVLLLSGCAANRESRTAVRSGSLQRSVTGEIIFGKAPTTLTSLALKPGLLRTIGGLPAGMGVTEQHEGLDLRVESDGEGGVNVTAVSYARPEITVRETSDMRLESEEATAGEKQPVPSFWDRTRTKVLCCFVLLLLFWGLRRFKDKSRNN</sequence>
<reference evidence="1 2" key="1">
    <citation type="submission" date="2020-04" db="EMBL/GenBank/DDBJ databases">
        <authorList>
            <person name="Pieper L."/>
        </authorList>
    </citation>
    <scope>NUCLEOTIDE SEQUENCE [LARGE SCALE GENOMIC DNA]</scope>
    <source>
        <strain evidence="1 2">B33</strain>
    </source>
</reference>
<organism evidence="1 2">
    <name type="scientific">Phocaeicola vulgatus</name>
    <name type="common">Bacteroides vulgatus</name>
    <dbReference type="NCBI Taxonomy" id="821"/>
    <lineage>
        <taxon>Bacteria</taxon>
        <taxon>Pseudomonadati</taxon>
        <taxon>Bacteroidota</taxon>
        <taxon>Bacteroidia</taxon>
        <taxon>Bacteroidales</taxon>
        <taxon>Bacteroidaceae</taxon>
        <taxon>Phocaeicola</taxon>
    </lineage>
</organism>
<evidence type="ECO:0008006" key="3">
    <source>
        <dbReference type="Google" id="ProtNLM"/>
    </source>
</evidence>
<name>A0A7Y6U980_PHOVU</name>